<dbReference type="PANTHER" id="PTHR11242:SF16">
    <property type="entry name" value="ISOMERASE, PUTATIVE-RELATED"/>
    <property type="match status" value="1"/>
</dbReference>
<comment type="caution">
    <text evidence="3">The sequence shown here is derived from an EMBL/GenBank/DDBJ whole genome shotgun (WGS) entry which is preliminary data.</text>
</comment>
<evidence type="ECO:0000256" key="1">
    <source>
        <dbReference type="ARBA" id="ARBA00022737"/>
    </source>
</evidence>
<reference evidence="3" key="1">
    <citation type="submission" date="2023-10" db="EMBL/GenBank/DDBJ databases">
        <title>Chromosome-level genome of the transformable northern wattle, Acacia crassicarpa.</title>
        <authorList>
            <person name="Massaro I."/>
            <person name="Sinha N.R."/>
            <person name="Poethig S."/>
            <person name="Leichty A.R."/>
        </authorList>
    </citation>
    <scope>NUCLEOTIDE SEQUENCE</scope>
    <source>
        <strain evidence="3">Acra3RX</strain>
        <tissue evidence="3">Leaf</tissue>
    </source>
</reference>
<keyword evidence="1" id="KW-0677">Repeat</keyword>
<accession>A0AAE1MJ31</accession>
<proteinExistence type="predicted"/>
<dbReference type="InterPro" id="IPR019734">
    <property type="entry name" value="TPR_rpt"/>
</dbReference>
<dbReference type="InterPro" id="IPR039663">
    <property type="entry name" value="AIP/AIPL1/TTC9"/>
</dbReference>
<evidence type="ECO:0000313" key="4">
    <source>
        <dbReference type="Proteomes" id="UP001293593"/>
    </source>
</evidence>
<keyword evidence="4" id="KW-1185">Reference proteome</keyword>
<protein>
    <submittedName>
        <fullName evidence="3">Uncharacterized protein</fullName>
    </submittedName>
</protein>
<evidence type="ECO:0000256" key="2">
    <source>
        <dbReference type="ARBA" id="ARBA00022803"/>
    </source>
</evidence>
<dbReference type="EMBL" id="JAWXYG010000009">
    <property type="protein sequence ID" value="KAK4263663.1"/>
    <property type="molecule type" value="Genomic_DNA"/>
</dbReference>
<dbReference type="PANTHER" id="PTHR11242">
    <property type="entry name" value="ARYL HYDROCARBON RECEPTOR INTERACTING PROTEIN RELATED"/>
    <property type="match status" value="1"/>
</dbReference>
<dbReference type="AlphaFoldDB" id="A0AAE1MJ31"/>
<dbReference type="Proteomes" id="UP001293593">
    <property type="component" value="Unassembled WGS sequence"/>
</dbReference>
<dbReference type="SMART" id="SM00028">
    <property type="entry name" value="TPR"/>
    <property type="match status" value="1"/>
</dbReference>
<dbReference type="Gene3D" id="1.25.40.10">
    <property type="entry name" value="Tetratricopeptide repeat domain"/>
    <property type="match status" value="1"/>
</dbReference>
<sequence length="118" mass="13827">MNFVEQVLDLESTNVKALYTRAQAYIKLNDLDLGELDIKKALEIDADNRDVKVEYKTLKQKVKEYNRKEAKFYGNMFAKMTKLCLVFCLSPVCVRIEKRHSFIGKWFYIQFSSKGNVT</sequence>
<keyword evidence="2" id="KW-0802">TPR repeat</keyword>
<evidence type="ECO:0000313" key="3">
    <source>
        <dbReference type="EMBL" id="KAK4263663.1"/>
    </source>
</evidence>
<dbReference type="InterPro" id="IPR011990">
    <property type="entry name" value="TPR-like_helical_dom_sf"/>
</dbReference>
<name>A0AAE1MJ31_9FABA</name>
<dbReference type="SUPFAM" id="SSF48452">
    <property type="entry name" value="TPR-like"/>
    <property type="match status" value="1"/>
</dbReference>
<gene>
    <name evidence="3" type="ORF">QN277_029047</name>
</gene>
<organism evidence="3 4">
    <name type="scientific">Acacia crassicarpa</name>
    <name type="common">northern wattle</name>
    <dbReference type="NCBI Taxonomy" id="499986"/>
    <lineage>
        <taxon>Eukaryota</taxon>
        <taxon>Viridiplantae</taxon>
        <taxon>Streptophyta</taxon>
        <taxon>Embryophyta</taxon>
        <taxon>Tracheophyta</taxon>
        <taxon>Spermatophyta</taxon>
        <taxon>Magnoliopsida</taxon>
        <taxon>eudicotyledons</taxon>
        <taxon>Gunneridae</taxon>
        <taxon>Pentapetalae</taxon>
        <taxon>rosids</taxon>
        <taxon>fabids</taxon>
        <taxon>Fabales</taxon>
        <taxon>Fabaceae</taxon>
        <taxon>Caesalpinioideae</taxon>
        <taxon>mimosoid clade</taxon>
        <taxon>Acacieae</taxon>
        <taxon>Acacia</taxon>
    </lineage>
</organism>